<dbReference type="RefSeq" id="XP_041691602.1">
    <property type="nucleotide sequence ID" value="XM_041826323.1"/>
</dbReference>
<organism evidence="1 2">
    <name type="scientific">Fusarium mangiferae</name>
    <name type="common">Mango malformation disease fungus</name>
    <dbReference type="NCBI Taxonomy" id="192010"/>
    <lineage>
        <taxon>Eukaryota</taxon>
        <taxon>Fungi</taxon>
        <taxon>Dikarya</taxon>
        <taxon>Ascomycota</taxon>
        <taxon>Pezizomycotina</taxon>
        <taxon>Sordariomycetes</taxon>
        <taxon>Hypocreomycetidae</taxon>
        <taxon>Hypocreales</taxon>
        <taxon>Nectriaceae</taxon>
        <taxon>Fusarium</taxon>
        <taxon>Fusarium fujikuroi species complex</taxon>
    </lineage>
</organism>
<sequence>MASHQHHLQQICDQETIMLTLLNELTHHRTHPSSGDTLVEETPGLGGIFVSLANIDKLLSPSKPISEVLEERKGKPPMQFIVEKLRQLRDKLRLPYKHIDGERSLEMHVKDLYDELLKLHQIPCIEPMPEKEDSLHAVLGSLEYYMQSFGLIDYWSVKETEFALCLGHAAGKMKCYIPVSSARTPSELLRLGTGIARRMSNPNPEPNVM</sequence>
<dbReference type="Proteomes" id="UP000184255">
    <property type="component" value="Unassembled WGS sequence"/>
</dbReference>
<evidence type="ECO:0000313" key="1">
    <source>
        <dbReference type="EMBL" id="CVL09347.1"/>
    </source>
</evidence>
<protein>
    <submittedName>
        <fullName evidence="1">Uncharacterized protein</fullName>
    </submittedName>
</protein>
<dbReference type="AlphaFoldDB" id="A0A1L7UNJ1"/>
<dbReference type="EMBL" id="FCQH01000043">
    <property type="protein sequence ID" value="CVL09347.1"/>
    <property type="molecule type" value="Genomic_DNA"/>
</dbReference>
<accession>A0A1L7UNJ1</accession>
<evidence type="ECO:0000313" key="2">
    <source>
        <dbReference type="Proteomes" id="UP000184255"/>
    </source>
</evidence>
<keyword evidence="2" id="KW-1185">Reference proteome</keyword>
<proteinExistence type="predicted"/>
<reference evidence="2" key="1">
    <citation type="journal article" date="2016" name="Genome Biol. Evol.">
        <title>Comparative 'omics' of the Fusarium fujikuroi species complex highlights differences in genetic potential and metabolite synthesis.</title>
        <authorList>
            <person name="Niehaus E.-M."/>
            <person name="Muensterkoetter M."/>
            <person name="Proctor R.H."/>
            <person name="Brown D.W."/>
            <person name="Sharon A."/>
            <person name="Idan Y."/>
            <person name="Oren-Young L."/>
            <person name="Sieber C.M."/>
            <person name="Novak O."/>
            <person name="Pencik A."/>
            <person name="Tarkowska D."/>
            <person name="Hromadova K."/>
            <person name="Freeman S."/>
            <person name="Maymon M."/>
            <person name="Elazar M."/>
            <person name="Youssef S.A."/>
            <person name="El-Shabrawy E.S.M."/>
            <person name="Shalaby A.B.A."/>
            <person name="Houterman P."/>
            <person name="Brock N.L."/>
            <person name="Burkhardt I."/>
            <person name="Tsavkelova E.A."/>
            <person name="Dickschat J.S."/>
            <person name="Galuszka P."/>
            <person name="Gueldener U."/>
            <person name="Tudzynski B."/>
        </authorList>
    </citation>
    <scope>NUCLEOTIDE SEQUENCE [LARGE SCALE GENOMIC DNA]</scope>
    <source>
        <strain evidence="2">MRC7560</strain>
    </source>
</reference>
<comment type="caution">
    <text evidence="1">The sequence shown here is derived from an EMBL/GenBank/DDBJ whole genome shotgun (WGS) entry which is preliminary data.</text>
</comment>
<name>A0A1L7UNJ1_FUSMA</name>
<dbReference type="VEuPathDB" id="FungiDB:FMAN_15505"/>
<gene>
    <name evidence="1" type="ORF">FMAN_15505</name>
</gene>
<dbReference type="GeneID" id="65094745"/>